<gene>
    <name evidence="8" type="ORF">JDV02_002969</name>
</gene>
<evidence type="ECO:0000256" key="6">
    <source>
        <dbReference type="SAM" id="MobiDB-lite"/>
    </source>
</evidence>
<name>A0A9Q8QC48_9HYPO</name>
<dbReference type="Proteomes" id="UP000829364">
    <property type="component" value="Chromosome 2"/>
</dbReference>
<dbReference type="InterPro" id="IPR004841">
    <property type="entry name" value="AA-permease/SLC12A_dom"/>
</dbReference>
<protein>
    <recommendedName>
        <fullName evidence="7">Amino acid permease/ SLC12A domain-containing protein</fullName>
    </recommendedName>
</protein>
<keyword evidence="2" id="KW-0813">Transport</keyword>
<dbReference type="PANTHER" id="PTHR43495">
    <property type="entry name" value="GABA PERMEASE"/>
    <property type="match status" value="1"/>
</dbReference>
<evidence type="ECO:0000313" key="8">
    <source>
        <dbReference type="EMBL" id="UNI16542.1"/>
    </source>
</evidence>
<feature type="domain" description="Amino acid permease/ SLC12A" evidence="7">
    <location>
        <begin position="155"/>
        <end position="240"/>
    </location>
</feature>
<dbReference type="KEGG" id="ptkz:JDV02_002969"/>
<reference evidence="8" key="1">
    <citation type="submission" date="2021-11" db="EMBL/GenBank/DDBJ databases">
        <title>Purpureocillium_takamizusanense_genome.</title>
        <authorList>
            <person name="Nguyen N.-H."/>
        </authorList>
    </citation>
    <scope>NUCLEOTIDE SEQUENCE</scope>
    <source>
        <strain evidence="8">PT3</strain>
    </source>
</reference>
<accession>A0A9Q8QC48</accession>
<keyword evidence="3" id="KW-0812">Transmembrane</keyword>
<evidence type="ECO:0000256" key="3">
    <source>
        <dbReference type="ARBA" id="ARBA00022692"/>
    </source>
</evidence>
<evidence type="ECO:0000259" key="7">
    <source>
        <dbReference type="Pfam" id="PF00324"/>
    </source>
</evidence>
<evidence type="ECO:0000256" key="5">
    <source>
        <dbReference type="ARBA" id="ARBA00023136"/>
    </source>
</evidence>
<dbReference type="AlphaFoldDB" id="A0A9Q8QC48"/>
<dbReference type="Pfam" id="PF00324">
    <property type="entry name" value="AA_permease"/>
    <property type="match status" value="1"/>
</dbReference>
<dbReference type="OrthoDB" id="3900342at2759"/>
<organism evidence="8 9">
    <name type="scientific">Purpureocillium takamizusanense</name>
    <dbReference type="NCBI Taxonomy" id="2060973"/>
    <lineage>
        <taxon>Eukaryota</taxon>
        <taxon>Fungi</taxon>
        <taxon>Dikarya</taxon>
        <taxon>Ascomycota</taxon>
        <taxon>Pezizomycotina</taxon>
        <taxon>Sordariomycetes</taxon>
        <taxon>Hypocreomycetidae</taxon>
        <taxon>Hypocreales</taxon>
        <taxon>Ophiocordycipitaceae</taxon>
        <taxon>Purpureocillium</taxon>
    </lineage>
</organism>
<feature type="region of interest" description="Disordered" evidence="6">
    <location>
        <begin position="23"/>
        <end position="72"/>
    </location>
</feature>
<dbReference type="PANTHER" id="PTHR43495:SF5">
    <property type="entry name" value="GAMMA-AMINOBUTYRIC ACID PERMEASE"/>
    <property type="match status" value="1"/>
</dbReference>
<evidence type="ECO:0000256" key="2">
    <source>
        <dbReference type="ARBA" id="ARBA00022448"/>
    </source>
</evidence>
<dbReference type="GO" id="GO:0016020">
    <property type="term" value="C:membrane"/>
    <property type="evidence" value="ECO:0007669"/>
    <property type="project" value="UniProtKB-SubCell"/>
</dbReference>
<dbReference type="GO" id="GO:0055085">
    <property type="term" value="P:transmembrane transport"/>
    <property type="evidence" value="ECO:0007669"/>
    <property type="project" value="InterPro"/>
</dbReference>
<proteinExistence type="predicted"/>
<dbReference type="EMBL" id="CP086355">
    <property type="protein sequence ID" value="UNI16542.1"/>
    <property type="molecule type" value="Genomic_DNA"/>
</dbReference>
<keyword evidence="9" id="KW-1185">Reference proteome</keyword>
<dbReference type="RefSeq" id="XP_047840023.1">
    <property type="nucleotide sequence ID" value="XM_047984051.1"/>
</dbReference>
<sequence>MASPRLPPWVPDWLEAAFASPRAHHNDDGAHHSLPTESSPPVVPTIELTQTPPSSSSSPSLDPTFLSTAASPGIGGADDGIAQCHAAGPHVSSHVFNVDGMSLRGASRDASTLDDSANTESTYVTNQLSVRRREKNVIVTPKPDRVVHRKLRGIHLSMIAVNATLGTGLYWRGGQILELGGPLSVLLSFLLPGMLAWAVMQCITELLCIWPIPGAMQLYVSEFVDVELGIAVGVAYWFVKTVHRGDATERTDGRAD</sequence>
<dbReference type="Gene3D" id="1.20.1740.10">
    <property type="entry name" value="Amino acid/polyamine transporter I"/>
    <property type="match status" value="1"/>
</dbReference>
<dbReference type="GeneID" id="72064929"/>
<keyword evidence="4" id="KW-1133">Transmembrane helix</keyword>
<comment type="subcellular location">
    <subcellularLocation>
        <location evidence="1">Membrane</location>
        <topology evidence="1">Multi-pass membrane protein</topology>
    </subcellularLocation>
</comment>
<evidence type="ECO:0000256" key="4">
    <source>
        <dbReference type="ARBA" id="ARBA00022989"/>
    </source>
</evidence>
<evidence type="ECO:0000256" key="1">
    <source>
        <dbReference type="ARBA" id="ARBA00004141"/>
    </source>
</evidence>
<keyword evidence="5" id="KW-0472">Membrane</keyword>
<evidence type="ECO:0000313" key="9">
    <source>
        <dbReference type="Proteomes" id="UP000829364"/>
    </source>
</evidence>
<feature type="compositionally biased region" description="Low complexity" evidence="6">
    <location>
        <begin position="48"/>
        <end position="68"/>
    </location>
</feature>